<evidence type="ECO:0000256" key="3">
    <source>
        <dbReference type="ARBA" id="ARBA00023125"/>
    </source>
</evidence>
<dbReference type="Gene3D" id="2.130.10.10">
    <property type="entry name" value="YVTN repeat-like/Quinoprotein amine dehydrogenase"/>
    <property type="match status" value="2"/>
</dbReference>
<dbReference type="PANTHER" id="PTHR22847:SF637">
    <property type="entry name" value="WD REPEAT DOMAIN 5B"/>
    <property type="match status" value="1"/>
</dbReference>
<feature type="domain" description="Cupin type-2" evidence="6">
    <location>
        <begin position="336"/>
        <end position="395"/>
    </location>
</feature>
<dbReference type="InterPro" id="IPR015943">
    <property type="entry name" value="WD40/YVTN_repeat-like_dom_sf"/>
</dbReference>
<dbReference type="Gene3D" id="2.60.120.10">
    <property type="entry name" value="Jelly Rolls"/>
    <property type="match status" value="1"/>
</dbReference>
<name>A0AAW1SUY3_9CHLO</name>
<evidence type="ECO:0000256" key="5">
    <source>
        <dbReference type="SAM" id="MobiDB-lite"/>
    </source>
</evidence>
<dbReference type="GO" id="GO:1990234">
    <property type="term" value="C:transferase complex"/>
    <property type="evidence" value="ECO:0007669"/>
    <property type="project" value="UniProtKB-ARBA"/>
</dbReference>
<accession>A0AAW1SUY3</accession>
<feature type="repeat" description="WD" evidence="4">
    <location>
        <begin position="606"/>
        <end position="643"/>
    </location>
</feature>
<dbReference type="Pfam" id="PF00400">
    <property type="entry name" value="WD40"/>
    <property type="match status" value="2"/>
</dbReference>
<dbReference type="Pfam" id="PF07883">
    <property type="entry name" value="Cupin_2"/>
    <property type="match status" value="1"/>
</dbReference>
<sequence length="830" mass="87376">MPVTTPTWRLPDCRVFSKPFIQPGILAYSGSDSRRPSYQSLLFLPARPTRALHGCNSRGGHSSTRNNSSLLDALPATDPNASSEAAAVLQCLAGLDIHSQADGRHIVPILRPEHDSLPFGMALELHAACVPSAAARQPHPSSADIQPDLYVLHYILSGCGEVVESGRPIQDLQPGDSVLLPYGKASCRARPGCQPCSTGLGPSWAMASLTLLVPATLALDYGGSQAGINAAAAAIMAAWEAAPACEQLSEEAVIALLASAAAASEPSRSSSRHRLPEAIRQLLRIGGRQRSQQHPPVLKRSLQDLDAFQLPNQTNRLALVFDPLSHAGVPFTFGVEIFTPDHRTSPHQHAVAHELFFILQGAGTGFCDGRRFPVQAGDVVVFPPGSLHGIDNGAAGSMFCLELMLPNDMFAEFVQQDRFLGTSPPRLRLIQDLNLHQIAYVWNHHQPGQAEGAPCPRKRGEGAHGALASSRIASRPKKPSLTAHKGDQMEDWLPYCTDVLAARCSAAWRRGPSAPAGRLIQLSDQPLLCSAVSPDRSGAVFGSSDHALYTVDMMSGKKSRTLYGRSNGHAEWVSCCKYLPDGRIVSGAMDSKVCVWAAKGVSSQTLEGHSGAVSALEVLKNQGTGVLVASASYDKSIRLWQMDMSGPSPASQLTGHKAPILQLKAGPGALASGDRSGGLAVWDLTIGVASWRALDAHDGHVTALTWSQSLHPTSAKEPVELGIAQREAGSAGGRKGPGSDGSVAVADPRAGSKMLGRVKLTDFPYSLTAVGGLAVCGCGDGSLHVIDAAMPATLYALGAQKAAVRTVWASGDQLVCSGDDGSVLCFDMAA</sequence>
<keyword evidence="8" id="KW-1185">Reference proteome</keyword>
<dbReference type="SUPFAM" id="SSF51182">
    <property type="entry name" value="RmlC-like cupins"/>
    <property type="match status" value="1"/>
</dbReference>
<protein>
    <recommendedName>
        <fullName evidence="6">Cupin type-2 domain-containing protein</fullName>
    </recommendedName>
</protein>
<evidence type="ECO:0000313" key="7">
    <source>
        <dbReference type="EMBL" id="KAK9860354.1"/>
    </source>
</evidence>
<dbReference type="InterPro" id="IPR001680">
    <property type="entry name" value="WD40_rpt"/>
</dbReference>
<dbReference type="GO" id="GO:0003677">
    <property type="term" value="F:DNA binding"/>
    <property type="evidence" value="ECO:0007669"/>
    <property type="project" value="UniProtKB-KW"/>
</dbReference>
<keyword evidence="2" id="KW-0677">Repeat</keyword>
<feature type="region of interest" description="Disordered" evidence="5">
    <location>
        <begin position="53"/>
        <end position="76"/>
    </location>
</feature>
<dbReference type="InterPro" id="IPR036322">
    <property type="entry name" value="WD40_repeat_dom_sf"/>
</dbReference>
<dbReference type="Proteomes" id="UP001485043">
    <property type="component" value="Unassembled WGS sequence"/>
</dbReference>
<keyword evidence="3" id="KW-0238">DNA-binding</keyword>
<organism evidence="7 8">
    <name type="scientific">Apatococcus fuscideae</name>
    <dbReference type="NCBI Taxonomy" id="2026836"/>
    <lineage>
        <taxon>Eukaryota</taxon>
        <taxon>Viridiplantae</taxon>
        <taxon>Chlorophyta</taxon>
        <taxon>core chlorophytes</taxon>
        <taxon>Trebouxiophyceae</taxon>
        <taxon>Chlorellales</taxon>
        <taxon>Chlorellaceae</taxon>
        <taxon>Apatococcus</taxon>
    </lineage>
</organism>
<dbReference type="InterPro" id="IPR013096">
    <property type="entry name" value="Cupin_2"/>
</dbReference>
<feature type="repeat" description="WD" evidence="4">
    <location>
        <begin position="566"/>
        <end position="596"/>
    </location>
</feature>
<evidence type="ECO:0000313" key="8">
    <source>
        <dbReference type="Proteomes" id="UP001485043"/>
    </source>
</evidence>
<feature type="region of interest" description="Disordered" evidence="5">
    <location>
        <begin position="450"/>
        <end position="484"/>
    </location>
</feature>
<dbReference type="InterPro" id="IPR037923">
    <property type="entry name" value="HTH-like"/>
</dbReference>
<evidence type="ECO:0000256" key="1">
    <source>
        <dbReference type="ARBA" id="ARBA00022574"/>
    </source>
</evidence>
<dbReference type="SMART" id="SM00320">
    <property type="entry name" value="WD40"/>
    <property type="match status" value="5"/>
</dbReference>
<dbReference type="AlphaFoldDB" id="A0AAW1SUY3"/>
<feature type="compositionally biased region" description="Polar residues" evidence="5">
    <location>
        <begin position="59"/>
        <end position="70"/>
    </location>
</feature>
<dbReference type="PANTHER" id="PTHR22847">
    <property type="entry name" value="WD40 REPEAT PROTEIN"/>
    <property type="match status" value="1"/>
</dbReference>
<evidence type="ECO:0000256" key="2">
    <source>
        <dbReference type="ARBA" id="ARBA00022737"/>
    </source>
</evidence>
<dbReference type="SUPFAM" id="SSF50978">
    <property type="entry name" value="WD40 repeat-like"/>
    <property type="match status" value="1"/>
</dbReference>
<dbReference type="InterPro" id="IPR014710">
    <property type="entry name" value="RmlC-like_jellyroll"/>
</dbReference>
<dbReference type="PROSITE" id="PS50294">
    <property type="entry name" value="WD_REPEATS_REGION"/>
    <property type="match status" value="1"/>
</dbReference>
<proteinExistence type="predicted"/>
<dbReference type="SUPFAM" id="SSF51215">
    <property type="entry name" value="Regulatory protein AraC"/>
    <property type="match status" value="1"/>
</dbReference>
<dbReference type="EMBL" id="JALJOV010000852">
    <property type="protein sequence ID" value="KAK9860354.1"/>
    <property type="molecule type" value="Genomic_DNA"/>
</dbReference>
<gene>
    <name evidence="7" type="ORF">WJX84_004348</name>
</gene>
<evidence type="ECO:0000259" key="6">
    <source>
        <dbReference type="Pfam" id="PF07883"/>
    </source>
</evidence>
<dbReference type="InterPro" id="IPR011051">
    <property type="entry name" value="RmlC_Cupin_sf"/>
</dbReference>
<comment type="caution">
    <text evidence="7">The sequence shown here is derived from an EMBL/GenBank/DDBJ whole genome shotgun (WGS) entry which is preliminary data.</text>
</comment>
<evidence type="ECO:0000256" key="4">
    <source>
        <dbReference type="PROSITE-ProRule" id="PRU00221"/>
    </source>
</evidence>
<keyword evidence="1 4" id="KW-0853">WD repeat</keyword>
<dbReference type="PROSITE" id="PS50082">
    <property type="entry name" value="WD_REPEATS_2"/>
    <property type="match status" value="2"/>
</dbReference>
<reference evidence="7 8" key="1">
    <citation type="journal article" date="2024" name="Nat. Commun.">
        <title>Phylogenomics reveals the evolutionary origins of lichenization in chlorophyte algae.</title>
        <authorList>
            <person name="Puginier C."/>
            <person name="Libourel C."/>
            <person name="Otte J."/>
            <person name="Skaloud P."/>
            <person name="Haon M."/>
            <person name="Grisel S."/>
            <person name="Petersen M."/>
            <person name="Berrin J.G."/>
            <person name="Delaux P.M."/>
            <person name="Dal Grande F."/>
            <person name="Keller J."/>
        </authorList>
    </citation>
    <scope>NUCLEOTIDE SEQUENCE [LARGE SCALE GENOMIC DNA]</scope>
    <source>
        <strain evidence="7 8">SAG 2523</strain>
    </source>
</reference>